<keyword evidence="3" id="KW-1185">Reference proteome</keyword>
<dbReference type="AlphaFoldDB" id="A0A545UYG2"/>
<protein>
    <submittedName>
        <fullName evidence="2">Zinc finger protein</fullName>
    </submittedName>
</protein>
<dbReference type="EMBL" id="SPUK01000009">
    <property type="protein sequence ID" value="TQV94524.1"/>
    <property type="molecule type" value="Genomic_DNA"/>
</dbReference>
<gene>
    <name evidence="2" type="ORF">IF1G_06535</name>
</gene>
<dbReference type="PANTHER" id="PTHR21354">
    <property type="entry name" value="ZINC FINGER PROTEIN 511"/>
    <property type="match status" value="1"/>
</dbReference>
<sequence length="274" mass="29982">MKRSRETQEDMNPASPGSPGADMPPSSPRHTSKYTELDLSDSDTERSSPSPSVRILCSLPPHSEMAFDSYTAYEAHYNSLHTNRCLQCRDARSHHPSPERPGRPYCITRPAAAAVAVAVAAHRLCITARLTTTSKIQFSCFVEGCDRKCMTHQKRRMHMIDKHMYPKNFFFAVTRDGIDGRRSLLVDGVGRRRRRTSSAASQTTGARHRAATLDSQTADAGEQSTSPPATGERSTPAAAVDADVDAITGSMASLQFVPGAVKFGTRNRLGFAKR</sequence>
<reference evidence="2 3" key="1">
    <citation type="journal article" date="2019" name="Appl. Microbiol. Biotechnol.">
        <title>Genome sequence of Isaria javanica and comparative genome analysis insights into family S53 peptidase evolution in fungal entomopathogens.</title>
        <authorList>
            <person name="Lin R."/>
            <person name="Zhang X."/>
            <person name="Xin B."/>
            <person name="Zou M."/>
            <person name="Gao Y."/>
            <person name="Qin F."/>
            <person name="Hu Q."/>
            <person name="Xie B."/>
            <person name="Cheng X."/>
        </authorList>
    </citation>
    <scope>NUCLEOTIDE SEQUENCE [LARGE SCALE GENOMIC DNA]</scope>
    <source>
        <strain evidence="2 3">IJ1G</strain>
    </source>
</reference>
<feature type="region of interest" description="Disordered" evidence="1">
    <location>
        <begin position="189"/>
        <end position="238"/>
    </location>
</feature>
<organism evidence="2 3">
    <name type="scientific">Cordyceps javanica</name>
    <dbReference type="NCBI Taxonomy" id="43265"/>
    <lineage>
        <taxon>Eukaryota</taxon>
        <taxon>Fungi</taxon>
        <taxon>Dikarya</taxon>
        <taxon>Ascomycota</taxon>
        <taxon>Pezizomycotina</taxon>
        <taxon>Sordariomycetes</taxon>
        <taxon>Hypocreomycetidae</taxon>
        <taxon>Hypocreales</taxon>
        <taxon>Cordycipitaceae</taxon>
        <taxon>Cordyceps</taxon>
    </lineage>
</organism>
<evidence type="ECO:0000313" key="2">
    <source>
        <dbReference type="EMBL" id="TQV94524.1"/>
    </source>
</evidence>
<feature type="region of interest" description="Disordered" evidence="1">
    <location>
        <begin position="1"/>
        <end position="55"/>
    </location>
</feature>
<proteinExistence type="predicted"/>
<feature type="compositionally biased region" description="Polar residues" evidence="1">
    <location>
        <begin position="213"/>
        <end position="228"/>
    </location>
</feature>
<dbReference type="InterPro" id="IPR039258">
    <property type="entry name" value="ZNF511"/>
</dbReference>
<evidence type="ECO:0000256" key="1">
    <source>
        <dbReference type="SAM" id="MobiDB-lite"/>
    </source>
</evidence>
<accession>A0A545UYG2</accession>
<dbReference type="PANTHER" id="PTHR21354:SF0">
    <property type="entry name" value="ZINC FINGER PROTEIN 511"/>
    <property type="match status" value="1"/>
</dbReference>
<evidence type="ECO:0000313" key="3">
    <source>
        <dbReference type="Proteomes" id="UP000315783"/>
    </source>
</evidence>
<comment type="caution">
    <text evidence="2">The sequence shown here is derived from an EMBL/GenBank/DDBJ whole genome shotgun (WGS) entry which is preliminary data.</text>
</comment>
<name>A0A545UYG2_9HYPO</name>
<dbReference type="Proteomes" id="UP000315783">
    <property type="component" value="Unassembled WGS sequence"/>
</dbReference>